<feature type="signal peptide" evidence="1">
    <location>
        <begin position="1"/>
        <end position="30"/>
    </location>
</feature>
<dbReference type="AlphaFoldDB" id="A0A1Y0ID88"/>
<keyword evidence="1" id="KW-0732">Signal</keyword>
<dbReference type="KEGG" id="ome:OLMES_4204"/>
<organism evidence="2 3">
    <name type="scientific">Oleiphilus messinensis</name>
    <dbReference type="NCBI Taxonomy" id="141451"/>
    <lineage>
        <taxon>Bacteria</taxon>
        <taxon>Pseudomonadati</taxon>
        <taxon>Pseudomonadota</taxon>
        <taxon>Gammaproteobacteria</taxon>
        <taxon>Oceanospirillales</taxon>
        <taxon>Oleiphilaceae</taxon>
        <taxon>Oleiphilus</taxon>
    </lineage>
</organism>
<dbReference type="OrthoDB" id="1551288at2"/>
<sequence length="87" mass="8622">MSDQNKTKASTAIAGVLALGMMASAGSALAAKPGFEKCQGVVKAGMNDCGTSSHSCAGQASKDGDPEEWVYVPTGTCAKIVGGKVKG</sequence>
<dbReference type="Proteomes" id="UP000196027">
    <property type="component" value="Chromosome"/>
</dbReference>
<evidence type="ECO:0000256" key="1">
    <source>
        <dbReference type="SAM" id="SignalP"/>
    </source>
</evidence>
<feature type="chain" id="PRO_5013141192" evidence="1">
    <location>
        <begin position="31"/>
        <end position="87"/>
    </location>
</feature>
<reference evidence="2 3" key="1">
    <citation type="submission" date="2017-05" db="EMBL/GenBank/DDBJ databases">
        <title>Genomic insights into alkan degradation activity of Oleiphilus messinensis.</title>
        <authorList>
            <person name="Kozyavkin S.A."/>
            <person name="Slesarev A.I."/>
            <person name="Golyshin P.N."/>
            <person name="Korzhenkov A."/>
            <person name="Golyshina O.N."/>
            <person name="Toshchakov S.V."/>
        </authorList>
    </citation>
    <scope>NUCLEOTIDE SEQUENCE [LARGE SCALE GENOMIC DNA]</scope>
    <source>
        <strain evidence="2 3">ME102</strain>
    </source>
</reference>
<evidence type="ECO:0000313" key="3">
    <source>
        <dbReference type="Proteomes" id="UP000196027"/>
    </source>
</evidence>
<dbReference type="RefSeq" id="WP_087463022.1">
    <property type="nucleotide sequence ID" value="NZ_CP021425.1"/>
</dbReference>
<keyword evidence="3" id="KW-1185">Reference proteome</keyword>
<dbReference type="EMBL" id="CP021425">
    <property type="protein sequence ID" value="ARU58220.1"/>
    <property type="molecule type" value="Genomic_DNA"/>
</dbReference>
<proteinExistence type="predicted"/>
<name>A0A1Y0ID88_9GAMM</name>
<gene>
    <name evidence="2" type="ORF">OLMES_4204</name>
</gene>
<accession>A0A1Y0ID88</accession>
<protein>
    <submittedName>
        <fullName evidence="2">Integral membrane protein</fullName>
    </submittedName>
</protein>
<dbReference type="Pfam" id="PF10048">
    <property type="entry name" value="DUF2282"/>
    <property type="match status" value="1"/>
</dbReference>
<dbReference type="InterPro" id="IPR018740">
    <property type="entry name" value="DUF2282_membr"/>
</dbReference>
<evidence type="ECO:0000313" key="2">
    <source>
        <dbReference type="EMBL" id="ARU58220.1"/>
    </source>
</evidence>